<dbReference type="EMBL" id="CP126114">
    <property type="protein sequence ID" value="WHY85228.1"/>
    <property type="molecule type" value="Genomic_DNA"/>
</dbReference>
<evidence type="ECO:0000256" key="1">
    <source>
        <dbReference type="PROSITE-ProRule" id="PRU00339"/>
    </source>
</evidence>
<keyword evidence="5" id="KW-1185">Reference proteome</keyword>
<dbReference type="SUPFAM" id="SSF47413">
    <property type="entry name" value="lambda repressor-like DNA-binding domains"/>
    <property type="match status" value="1"/>
</dbReference>
<dbReference type="InterPro" id="IPR011990">
    <property type="entry name" value="TPR-like_helical_dom_sf"/>
</dbReference>
<gene>
    <name evidence="4" type="ORF">QNH39_21820</name>
</gene>
<feature type="domain" description="HTH cro/C1-type" evidence="3">
    <location>
        <begin position="7"/>
        <end position="60"/>
    </location>
</feature>
<proteinExistence type="predicted"/>
<dbReference type="Pfam" id="PF13424">
    <property type="entry name" value="TPR_12"/>
    <property type="match status" value="1"/>
</dbReference>
<accession>A0AA95SBP3</accession>
<dbReference type="CDD" id="cd00093">
    <property type="entry name" value="HTH_XRE"/>
    <property type="match status" value="1"/>
</dbReference>
<reference evidence="4" key="1">
    <citation type="submission" date="2023-05" db="EMBL/GenBank/DDBJ databases">
        <title>Comparative genomics of Bacillaceae isolates and their secondary metabolite potential.</title>
        <authorList>
            <person name="Song L."/>
            <person name="Nielsen L.J."/>
            <person name="Mohite O."/>
            <person name="Xu X."/>
            <person name="Weber T."/>
            <person name="Kovacs A.T."/>
        </authorList>
    </citation>
    <scope>NUCLEOTIDE SEQUENCE</scope>
    <source>
        <strain evidence="4">XLM17</strain>
    </source>
</reference>
<evidence type="ECO:0000313" key="4">
    <source>
        <dbReference type="EMBL" id="WHY85228.1"/>
    </source>
</evidence>
<dbReference type="KEGG" id="nnv:QNH39_21820"/>
<dbReference type="Gene3D" id="1.25.40.10">
    <property type="entry name" value="Tetratricopeptide repeat domain"/>
    <property type="match status" value="1"/>
</dbReference>
<sequence>MEFGALIKFYRTQRGMTQTELAKGICSVPHLSKIENNSKEANEATVSLLLKRLEISLEEMEEKEETIQLLLKQLSEQINYYLKDKVDEVYQELQDMEHIIPFSKFIYTYELTKYRYLLFKGLRAEAELQRDLLFKQKKNFSQHEEYLFLYANAVLLIVKGQYKAADEILDALYNDPSNETAKAEFFYFRAFVKSALEQSGHAIHFGKLALQMYMNEHNFFRILHSLILLGINYTYANIYEEAEECFGHLIRNADILKQEKLLPQIYHNMGYLKNKKKNTKEALHYYEKSLALNPQKDTHYLVTLYSIAEIKYALQDKSKAKEYFQIVFSLAKDLNNKKYRLLAEFYLLHIVAAEKAFKYLESKVIPYLEATNEHHNDLNRFYKMISDFYSQQGRYLESVNYLNKIHEEETQ</sequence>
<keyword evidence="1" id="KW-0802">TPR repeat</keyword>
<organism evidence="4 5">
    <name type="scientific">Neobacillus novalis</name>
    <dbReference type="NCBI Taxonomy" id="220687"/>
    <lineage>
        <taxon>Bacteria</taxon>
        <taxon>Bacillati</taxon>
        <taxon>Bacillota</taxon>
        <taxon>Bacilli</taxon>
        <taxon>Bacillales</taxon>
        <taxon>Bacillaceae</taxon>
        <taxon>Neobacillus</taxon>
    </lineage>
</organism>
<dbReference type="PROSITE" id="PS50943">
    <property type="entry name" value="HTH_CROC1"/>
    <property type="match status" value="1"/>
</dbReference>
<dbReference type="AlphaFoldDB" id="A0AA95SBP3"/>
<evidence type="ECO:0000313" key="5">
    <source>
        <dbReference type="Proteomes" id="UP001178288"/>
    </source>
</evidence>
<keyword evidence="2" id="KW-0175">Coiled coil</keyword>
<dbReference type="SMART" id="SM00530">
    <property type="entry name" value="HTH_XRE"/>
    <property type="match status" value="1"/>
</dbReference>
<dbReference type="SMART" id="SM00028">
    <property type="entry name" value="TPR"/>
    <property type="match status" value="2"/>
</dbReference>
<dbReference type="Pfam" id="PF01381">
    <property type="entry name" value="HTH_3"/>
    <property type="match status" value="1"/>
</dbReference>
<protein>
    <submittedName>
        <fullName evidence="4">Helix-turn-helix domain-containing protein</fullName>
    </submittedName>
</protein>
<name>A0AA95SBP3_9BACI</name>
<dbReference type="SUPFAM" id="SSF48452">
    <property type="entry name" value="TPR-like"/>
    <property type="match status" value="1"/>
</dbReference>
<dbReference type="Proteomes" id="UP001178288">
    <property type="component" value="Chromosome"/>
</dbReference>
<dbReference type="InterPro" id="IPR001387">
    <property type="entry name" value="Cro/C1-type_HTH"/>
</dbReference>
<dbReference type="InterPro" id="IPR019734">
    <property type="entry name" value="TPR_rpt"/>
</dbReference>
<dbReference type="InterPro" id="IPR010982">
    <property type="entry name" value="Lambda_DNA-bd_dom_sf"/>
</dbReference>
<evidence type="ECO:0000259" key="3">
    <source>
        <dbReference type="PROSITE" id="PS50943"/>
    </source>
</evidence>
<feature type="repeat" description="TPR" evidence="1">
    <location>
        <begin position="263"/>
        <end position="296"/>
    </location>
</feature>
<dbReference type="Gene3D" id="1.25.40.1000">
    <property type="match status" value="1"/>
</dbReference>
<evidence type="ECO:0000256" key="2">
    <source>
        <dbReference type="SAM" id="Coils"/>
    </source>
</evidence>
<dbReference type="Gene3D" id="1.10.260.40">
    <property type="entry name" value="lambda repressor-like DNA-binding domains"/>
    <property type="match status" value="1"/>
</dbReference>
<dbReference type="GO" id="GO:0003677">
    <property type="term" value="F:DNA binding"/>
    <property type="evidence" value="ECO:0007669"/>
    <property type="project" value="InterPro"/>
</dbReference>
<dbReference type="RefSeq" id="WP_066091363.1">
    <property type="nucleotide sequence ID" value="NZ_CP126114.1"/>
</dbReference>
<feature type="coiled-coil region" evidence="2">
    <location>
        <begin position="46"/>
        <end position="77"/>
    </location>
</feature>
<dbReference type="PROSITE" id="PS50005">
    <property type="entry name" value="TPR"/>
    <property type="match status" value="1"/>
</dbReference>